<reference evidence="1 2" key="1">
    <citation type="submission" date="2024-05" db="EMBL/GenBank/DDBJ databases">
        <authorList>
            <person name="Kim H.-Y."/>
            <person name="Kim E."/>
            <person name="Cai Y."/>
            <person name="Yang S.-M."/>
            <person name="Lee W."/>
        </authorList>
    </citation>
    <scope>NUCLEOTIDE SEQUENCE [LARGE SCALE GENOMIC DNA]</scope>
    <source>
        <strain evidence="1 2">FBL11</strain>
    </source>
</reference>
<sequence length="306" mass="34694">MKKAHKQLLAPLAISLLAIGLVGCDEEDNGIFGSGNNNELTLASFDKGIDRQTGREAVARIDTEYSDGERDIDVTNIIGSFNAQNINDLERSIVLSDNFEGTLEDRYIEVNGRNVRQPVYETNSSNKFNYETSYRTLDLSGVSAGSYSLGSSLTSSRGILTDLNNYPNIPPNIEFPTGSVCYIPVTTSDRSFFVFNDKDRTRYDDLDDWVDMTENRFSDNRNFSTTRSNTGINSQLKTAQIRYFAFDNEPEYIFRAVDYDDRIYEADYIDSNAPRPNENSRRGVVDCTLVNEIAADFLEDQIRRYY</sequence>
<proteinExistence type="predicted"/>
<dbReference type="Proteomes" id="UP001461960">
    <property type="component" value="Unassembled WGS sequence"/>
</dbReference>
<evidence type="ECO:0008006" key="3">
    <source>
        <dbReference type="Google" id="ProtNLM"/>
    </source>
</evidence>
<organism evidence="1 2">
    <name type="scientific">Psychrobacter saeujeotis</name>
    <dbReference type="NCBI Taxonomy" id="3143436"/>
    <lineage>
        <taxon>Bacteria</taxon>
        <taxon>Pseudomonadati</taxon>
        <taxon>Pseudomonadota</taxon>
        <taxon>Gammaproteobacteria</taxon>
        <taxon>Moraxellales</taxon>
        <taxon>Moraxellaceae</taxon>
        <taxon>Psychrobacter</taxon>
    </lineage>
</organism>
<gene>
    <name evidence="1" type="ORF">AAIR29_11225</name>
</gene>
<evidence type="ECO:0000313" key="1">
    <source>
        <dbReference type="EMBL" id="MEN2752203.1"/>
    </source>
</evidence>
<accession>A0ABU9X9W1</accession>
<dbReference type="RefSeq" id="WP_299218037.1">
    <property type="nucleotide sequence ID" value="NZ_JBDGHN010000005.1"/>
</dbReference>
<evidence type="ECO:0000313" key="2">
    <source>
        <dbReference type="Proteomes" id="UP001461960"/>
    </source>
</evidence>
<comment type="caution">
    <text evidence="1">The sequence shown here is derived from an EMBL/GenBank/DDBJ whole genome shotgun (WGS) entry which is preliminary data.</text>
</comment>
<dbReference type="PROSITE" id="PS51257">
    <property type="entry name" value="PROKAR_LIPOPROTEIN"/>
    <property type="match status" value="1"/>
</dbReference>
<keyword evidence="2" id="KW-1185">Reference proteome</keyword>
<dbReference type="EMBL" id="JBDGHN010000005">
    <property type="protein sequence ID" value="MEN2752203.1"/>
    <property type="molecule type" value="Genomic_DNA"/>
</dbReference>
<protein>
    <recommendedName>
        <fullName evidence="3">Lipoprotein</fullName>
    </recommendedName>
</protein>
<name>A0ABU9X9W1_9GAMM</name>